<evidence type="ECO:0000256" key="8">
    <source>
        <dbReference type="ARBA" id="ARBA00023306"/>
    </source>
</evidence>
<evidence type="ECO:0000259" key="11">
    <source>
        <dbReference type="Pfam" id="PF03033"/>
    </source>
</evidence>
<organism evidence="13 14">
    <name type="scientific">Candidatus Cardinium hertigii</name>
    <dbReference type="NCBI Taxonomy" id="247481"/>
    <lineage>
        <taxon>Bacteria</taxon>
        <taxon>Pseudomonadati</taxon>
        <taxon>Bacteroidota</taxon>
        <taxon>Cytophagia</taxon>
        <taxon>Cytophagales</taxon>
        <taxon>Amoebophilaceae</taxon>
        <taxon>Candidatus Cardinium</taxon>
    </lineage>
</organism>
<gene>
    <name evidence="10 13" type="primary">murG</name>
    <name evidence="13" type="ORF">EDM02_05225</name>
</gene>
<dbReference type="GO" id="GO:0009252">
    <property type="term" value="P:peptidoglycan biosynthetic process"/>
    <property type="evidence" value="ECO:0007669"/>
    <property type="project" value="UniProtKB-UniRule"/>
</dbReference>
<comment type="catalytic activity">
    <reaction evidence="10">
        <text>di-trans,octa-cis-undecaprenyl diphospho-N-acetyl-alpha-D-muramoyl-L-alanyl-D-glutamyl-meso-2,6-diaminopimeloyl-D-alanyl-D-alanine + UDP-N-acetyl-alpha-D-glucosamine = di-trans,octa-cis-undecaprenyl diphospho-[N-acetyl-alpha-D-glucosaminyl-(1-&gt;4)]-N-acetyl-alpha-D-muramoyl-L-alanyl-D-glutamyl-meso-2,6-diaminopimeloyl-D-alanyl-D-alanine + UDP + H(+)</text>
        <dbReference type="Rhea" id="RHEA:31227"/>
        <dbReference type="ChEBI" id="CHEBI:15378"/>
        <dbReference type="ChEBI" id="CHEBI:57705"/>
        <dbReference type="ChEBI" id="CHEBI:58223"/>
        <dbReference type="ChEBI" id="CHEBI:61387"/>
        <dbReference type="ChEBI" id="CHEBI:61388"/>
        <dbReference type="EC" id="2.4.1.227"/>
    </reaction>
</comment>
<dbReference type="Pfam" id="PF04101">
    <property type="entry name" value="Glyco_tran_28_C"/>
    <property type="match status" value="1"/>
</dbReference>
<keyword evidence="6 10" id="KW-0573">Peptidoglycan synthesis</keyword>
<feature type="binding site" evidence="10">
    <location>
        <position position="199"/>
    </location>
    <ligand>
        <name>UDP-N-acetyl-alpha-D-glucosamine</name>
        <dbReference type="ChEBI" id="CHEBI:57705"/>
    </ligand>
</feature>
<evidence type="ECO:0000259" key="12">
    <source>
        <dbReference type="Pfam" id="PF04101"/>
    </source>
</evidence>
<reference evidence="13 14" key="1">
    <citation type="submission" date="2018-09" db="EMBL/GenBank/DDBJ databases">
        <title>Comparative Genomics of Wolbachia-Cardinium Dual Endosymbiosis in a Plant-Parasitic Nematode.</title>
        <authorList>
            <person name="Brown A.M.V."/>
            <person name="Wasala S.K."/>
            <person name="Howe D.K."/>
            <person name="Peetz A.B."/>
            <person name="Zasada I.A."/>
            <person name="Denver D.R."/>
        </authorList>
    </citation>
    <scope>NUCLEOTIDE SEQUENCE [LARGE SCALE GENOMIC DNA]</scope>
    <source>
        <strain evidence="13 14">Pp_1</strain>
    </source>
</reference>
<dbReference type="GO" id="GO:0008360">
    <property type="term" value="P:regulation of cell shape"/>
    <property type="evidence" value="ECO:0007669"/>
    <property type="project" value="UniProtKB-KW"/>
</dbReference>
<dbReference type="InterPro" id="IPR006009">
    <property type="entry name" value="GlcNAc_MurG"/>
</dbReference>
<dbReference type="InterPro" id="IPR004276">
    <property type="entry name" value="GlycoTrans_28_N"/>
</dbReference>
<comment type="caution">
    <text evidence="10">Lacks conserved residue(s) required for the propagation of feature annotation.</text>
</comment>
<evidence type="ECO:0000313" key="14">
    <source>
        <dbReference type="Proteomes" id="UP000270927"/>
    </source>
</evidence>
<keyword evidence="14" id="KW-1185">Reference proteome</keyword>
<dbReference type="CDD" id="cd03785">
    <property type="entry name" value="GT28_MurG"/>
    <property type="match status" value="1"/>
</dbReference>
<comment type="caution">
    <text evidence="13">The sequence shown here is derived from an EMBL/GenBank/DDBJ whole genome shotgun (WGS) entry which is preliminary data.</text>
</comment>
<keyword evidence="9 10" id="KW-0961">Cell wall biogenesis/degradation</keyword>
<dbReference type="GO" id="GO:0051991">
    <property type="term" value="F:UDP-N-acetyl-D-glucosamine:N-acetylmuramoyl-L-alanyl-D-glutamyl-meso-2,6-diaminopimelyl-D-alanyl-D-alanine-diphosphoundecaprenol 4-beta-N-acetylglucosaminlytransferase activity"/>
    <property type="evidence" value="ECO:0007669"/>
    <property type="project" value="RHEA"/>
</dbReference>
<dbReference type="Proteomes" id="UP000270927">
    <property type="component" value="Unassembled WGS sequence"/>
</dbReference>
<comment type="similarity">
    <text evidence="10">Belongs to the glycosyltransferase 28 family. MurG subfamily.</text>
</comment>
<dbReference type="EMBL" id="RARA01000027">
    <property type="protein sequence ID" value="ROT46949.1"/>
    <property type="molecule type" value="Genomic_DNA"/>
</dbReference>
<feature type="binding site" evidence="10">
    <location>
        <position position="165"/>
    </location>
    <ligand>
        <name>UDP-N-acetyl-alpha-D-glucosamine</name>
        <dbReference type="ChEBI" id="CHEBI:57705"/>
    </ligand>
</feature>
<dbReference type="GO" id="GO:0051301">
    <property type="term" value="P:cell division"/>
    <property type="evidence" value="ECO:0007669"/>
    <property type="project" value="UniProtKB-KW"/>
</dbReference>
<proteinExistence type="inferred from homology"/>
<evidence type="ECO:0000256" key="9">
    <source>
        <dbReference type="ARBA" id="ARBA00023316"/>
    </source>
</evidence>
<keyword evidence="2 10" id="KW-0132">Cell division</keyword>
<dbReference type="OrthoDB" id="9808936at2"/>
<evidence type="ECO:0000256" key="4">
    <source>
        <dbReference type="ARBA" id="ARBA00022679"/>
    </source>
</evidence>
<dbReference type="Pfam" id="PF03033">
    <property type="entry name" value="Glyco_transf_28"/>
    <property type="match status" value="1"/>
</dbReference>
<dbReference type="UniPathway" id="UPA00219"/>
<dbReference type="GO" id="GO:0005886">
    <property type="term" value="C:plasma membrane"/>
    <property type="evidence" value="ECO:0007669"/>
    <property type="project" value="UniProtKB-SubCell"/>
</dbReference>
<dbReference type="HAMAP" id="MF_00033">
    <property type="entry name" value="MurG"/>
    <property type="match status" value="1"/>
</dbReference>
<dbReference type="RefSeq" id="WP_123663596.1">
    <property type="nucleotide sequence ID" value="NZ_RARA01000027.1"/>
</dbReference>
<name>A0A3N2QBD2_9BACT</name>
<comment type="pathway">
    <text evidence="10">Cell wall biogenesis; peptidoglycan biosynthesis.</text>
</comment>
<keyword evidence="3 10" id="KW-0328">Glycosyltransferase</keyword>
<evidence type="ECO:0000256" key="6">
    <source>
        <dbReference type="ARBA" id="ARBA00022984"/>
    </source>
</evidence>
<keyword evidence="7 10" id="KW-0472">Membrane</keyword>
<dbReference type="GO" id="GO:0050511">
    <property type="term" value="F:undecaprenyldiphospho-muramoylpentapeptide beta-N-acetylglucosaminyltransferase activity"/>
    <property type="evidence" value="ECO:0007669"/>
    <property type="project" value="UniProtKB-UniRule"/>
</dbReference>
<dbReference type="PANTHER" id="PTHR21015">
    <property type="entry name" value="UDP-N-ACETYLGLUCOSAMINE--N-ACETYLMURAMYL-(PENTAPEPTIDE) PYROPHOSPHORYL-UNDECAPRENOL N-ACETYLGLUCOSAMINE TRANSFERASE 1"/>
    <property type="match status" value="1"/>
</dbReference>
<dbReference type="AlphaFoldDB" id="A0A3N2QBD2"/>
<dbReference type="GO" id="GO:0005975">
    <property type="term" value="P:carbohydrate metabolic process"/>
    <property type="evidence" value="ECO:0007669"/>
    <property type="project" value="InterPro"/>
</dbReference>
<keyword evidence="1 10" id="KW-1003">Cell membrane</keyword>
<evidence type="ECO:0000256" key="1">
    <source>
        <dbReference type="ARBA" id="ARBA00022475"/>
    </source>
</evidence>
<keyword evidence="5 10" id="KW-0133">Cell shape</keyword>
<feature type="domain" description="Glycosyl transferase family 28 C-terminal" evidence="12">
    <location>
        <begin position="193"/>
        <end position="341"/>
    </location>
</feature>
<keyword evidence="4 10" id="KW-0808">Transferase</keyword>
<protein>
    <recommendedName>
        <fullName evidence="10">UDP-N-acetylglucosamine--N-acetylmuramyl-(pentapeptide) pyrophosphoryl-undecaprenol N-acetylglucosamine transferase</fullName>
        <ecNumber evidence="10">2.4.1.227</ecNumber>
    </recommendedName>
    <alternativeName>
        <fullName evidence="10">Undecaprenyl-PP-MurNAc-pentapeptide-UDPGlcNAc GlcNAc transferase</fullName>
    </alternativeName>
</protein>
<dbReference type="GO" id="GO:0071555">
    <property type="term" value="P:cell wall organization"/>
    <property type="evidence" value="ECO:0007669"/>
    <property type="project" value="UniProtKB-KW"/>
</dbReference>
<sequence length="380" mass="41578">MRLLIGCGGTGGHIYPAISIAHALKEQFADVELLFVGAKGGMEMDIVPAAGYPIAMIDIKGLQRKKNIQNIWLPFLVLKSFYQARKIIKLFKPDVVIGTGGYACFPTLFAAYSQKIPTLIHEQNGSAGLANRLLSRLVTKICTGYPAVVFPCAQEKIIFTGNPVRPSMYMYMPKKEQAEALRYFNLSPSKKCLLVVGGSGGASQLNTTILSGIDKLHALHIQLLWITGDRYFASMDGAISSHNRDNFIRCYPFLTHMEMAYAAADVVIARAGAISIAELCVTQKPTILVPSPNVVGDHQTKNSLPLANQGAAILLTDQDCPRLLLPTAIALLNNIEQQLALVKQMHTFALLHANALNRIIEEIFTLAKCNRNDCISQKNL</sequence>
<evidence type="ECO:0000256" key="5">
    <source>
        <dbReference type="ARBA" id="ARBA00022960"/>
    </source>
</evidence>
<evidence type="ECO:0000256" key="10">
    <source>
        <dbReference type="HAMAP-Rule" id="MF_00033"/>
    </source>
</evidence>
<feature type="domain" description="Glycosyltransferase family 28 N-terminal" evidence="11">
    <location>
        <begin position="7"/>
        <end position="142"/>
    </location>
</feature>
<keyword evidence="8 10" id="KW-0131">Cell cycle</keyword>
<evidence type="ECO:0000256" key="7">
    <source>
        <dbReference type="ARBA" id="ARBA00023136"/>
    </source>
</evidence>
<evidence type="ECO:0000313" key="13">
    <source>
        <dbReference type="EMBL" id="ROT46949.1"/>
    </source>
</evidence>
<feature type="binding site" evidence="10">
    <location>
        <position position="124"/>
    </location>
    <ligand>
        <name>UDP-N-acetyl-alpha-D-glucosamine</name>
        <dbReference type="ChEBI" id="CHEBI:57705"/>
    </ligand>
</feature>
<dbReference type="InterPro" id="IPR007235">
    <property type="entry name" value="Glyco_trans_28_C"/>
</dbReference>
<evidence type="ECO:0000256" key="3">
    <source>
        <dbReference type="ARBA" id="ARBA00022676"/>
    </source>
</evidence>
<comment type="subcellular location">
    <subcellularLocation>
        <location evidence="10">Cell membrane</location>
        <topology evidence="10">Peripheral membrane protein</topology>
        <orientation evidence="10">Cytoplasmic side</orientation>
    </subcellularLocation>
</comment>
<feature type="binding site" evidence="10">
    <location>
        <begin position="10"/>
        <end position="12"/>
    </location>
    <ligand>
        <name>UDP-N-acetyl-alpha-D-glucosamine</name>
        <dbReference type="ChEBI" id="CHEBI:57705"/>
    </ligand>
</feature>
<dbReference type="Gene3D" id="3.40.50.2000">
    <property type="entry name" value="Glycogen Phosphorylase B"/>
    <property type="match status" value="2"/>
</dbReference>
<accession>A0A3N2QBD2</accession>
<dbReference type="PANTHER" id="PTHR21015:SF22">
    <property type="entry name" value="GLYCOSYLTRANSFERASE"/>
    <property type="match status" value="1"/>
</dbReference>
<dbReference type="EC" id="2.4.1.227" evidence="10"/>
<feature type="binding site" evidence="10">
    <location>
        <position position="299"/>
    </location>
    <ligand>
        <name>UDP-N-acetyl-alpha-D-glucosamine</name>
        <dbReference type="ChEBI" id="CHEBI:57705"/>
    </ligand>
</feature>
<dbReference type="SUPFAM" id="SSF53756">
    <property type="entry name" value="UDP-Glycosyltransferase/glycogen phosphorylase"/>
    <property type="match status" value="1"/>
</dbReference>
<dbReference type="NCBIfam" id="TIGR01133">
    <property type="entry name" value="murG"/>
    <property type="match status" value="1"/>
</dbReference>
<comment type="function">
    <text evidence="10">Cell wall formation. Catalyzes the transfer of a GlcNAc subunit on undecaprenyl-pyrophosphoryl-MurNAc-pentapeptide (lipid intermediate I) to form undecaprenyl-pyrophosphoryl-MurNAc-(pentapeptide)GlcNAc (lipid intermediate II).</text>
</comment>
<evidence type="ECO:0000256" key="2">
    <source>
        <dbReference type="ARBA" id="ARBA00022618"/>
    </source>
</evidence>